<evidence type="ECO:0000256" key="1">
    <source>
        <dbReference type="ARBA" id="ARBA00006484"/>
    </source>
</evidence>
<dbReference type="Proteomes" id="UP001595615">
    <property type="component" value="Unassembled WGS sequence"/>
</dbReference>
<name>A0ABV7XB69_9SPHN</name>
<dbReference type="Pfam" id="PF00106">
    <property type="entry name" value="adh_short"/>
    <property type="match status" value="1"/>
</dbReference>
<evidence type="ECO:0000256" key="2">
    <source>
        <dbReference type="RuleBase" id="RU000363"/>
    </source>
</evidence>
<dbReference type="InterPro" id="IPR036291">
    <property type="entry name" value="NAD(P)-bd_dom_sf"/>
</dbReference>
<evidence type="ECO:0000313" key="4">
    <source>
        <dbReference type="Proteomes" id="UP001595615"/>
    </source>
</evidence>
<dbReference type="PRINTS" id="PR00081">
    <property type="entry name" value="GDHRDH"/>
</dbReference>
<dbReference type="EC" id="1.1.1.-" evidence="3"/>
<organism evidence="3 4">
    <name type="scientific">Sphingoaurantiacus capsulatus</name>
    <dbReference type="NCBI Taxonomy" id="1771310"/>
    <lineage>
        <taxon>Bacteria</taxon>
        <taxon>Pseudomonadati</taxon>
        <taxon>Pseudomonadota</taxon>
        <taxon>Alphaproteobacteria</taxon>
        <taxon>Sphingomonadales</taxon>
        <taxon>Sphingosinicellaceae</taxon>
        <taxon>Sphingoaurantiacus</taxon>
    </lineage>
</organism>
<protein>
    <submittedName>
        <fullName evidence="3">SDR family NAD(P)-dependent oxidoreductase</fullName>
        <ecNumber evidence="3">1.1.1.-</ecNumber>
    </submittedName>
</protein>
<dbReference type="InterPro" id="IPR002347">
    <property type="entry name" value="SDR_fam"/>
</dbReference>
<keyword evidence="4" id="KW-1185">Reference proteome</keyword>
<dbReference type="EMBL" id="JBHRXV010000005">
    <property type="protein sequence ID" value="MFC3712539.1"/>
    <property type="molecule type" value="Genomic_DNA"/>
</dbReference>
<dbReference type="InterPro" id="IPR020904">
    <property type="entry name" value="Sc_DH/Rdtase_CS"/>
</dbReference>
<dbReference type="CDD" id="cd05233">
    <property type="entry name" value="SDR_c"/>
    <property type="match status" value="1"/>
</dbReference>
<dbReference type="InterPro" id="IPR050259">
    <property type="entry name" value="SDR"/>
</dbReference>
<comment type="caution">
    <text evidence="3">The sequence shown here is derived from an EMBL/GenBank/DDBJ whole genome shotgun (WGS) entry which is preliminary data.</text>
</comment>
<dbReference type="GO" id="GO:0016491">
    <property type="term" value="F:oxidoreductase activity"/>
    <property type="evidence" value="ECO:0007669"/>
    <property type="project" value="UniProtKB-KW"/>
</dbReference>
<dbReference type="PANTHER" id="PTHR42879">
    <property type="entry name" value="3-OXOACYL-(ACYL-CARRIER-PROTEIN) REDUCTASE"/>
    <property type="match status" value="1"/>
</dbReference>
<accession>A0ABV7XB69</accession>
<dbReference type="PROSITE" id="PS00061">
    <property type="entry name" value="ADH_SHORT"/>
    <property type="match status" value="1"/>
</dbReference>
<dbReference type="Gene3D" id="3.40.50.720">
    <property type="entry name" value="NAD(P)-binding Rossmann-like Domain"/>
    <property type="match status" value="1"/>
</dbReference>
<sequence length="252" mass="26366">MRFAGKVALVTGAGRGIGFATANELARGGAELIINDMDGERLEAAASELRAHGVKVTTHAGSVTDIAFVETMTTHAVADHGKVDLLLNNVGGGPPMTPWAEFAASDLAHFRAIFEVNFFSQVLVLRALLPGMIKRGYGKIVCVSSMSAVLGQESGSAYASGKMALHGLVSSVSKEVARKGVNINAVVLGNPPHPSRTPDRQAYLDKLSHFARVGDLAEFGRAIAFLLSDDASYISGAAVPIDGGLLTPRLNE</sequence>
<dbReference type="RefSeq" id="WP_380859636.1">
    <property type="nucleotide sequence ID" value="NZ_JBHRXV010000005.1"/>
</dbReference>
<gene>
    <name evidence="3" type="ORF">ACFOMD_08160</name>
</gene>
<keyword evidence="3" id="KW-0560">Oxidoreductase</keyword>
<dbReference type="SUPFAM" id="SSF51735">
    <property type="entry name" value="NAD(P)-binding Rossmann-fold domains"/>
    <property type="match status" value="1"/>
</dbReference>
<reference evidence="4" key="1">
    <citation type="journal article" date="2019" name="Int. J. Syst. Evol. Microbiol.">
        <title>The Global Catalogue of Microorganisms (GCM) 10K type strain sequencing project: providing services to taxonomists for standard genome sequencing and annotation.</title>
        <authorList>
            <consortium name="The Broad Institute Genomics Platform"/>
            <consortium name="The Broad Institute Genome Sequencing Center for Infectious Disease"/>
            <person name="Wu L."/>
            <person name="Ma J."/>
        </authorList>
    </citation>
    <scope>NUCLEOTIDE SEQUENCE [LARGE SCALE GENOMIC DNA]</scope>
    <source>
        <strain evidence="4">KCTC 42644</strain>
    </source>
</reference>
<dbReference type="PANTHER" id="PTHR42879:SF2">
    <property type="entry name" value="3-OXOACYL-[ACYL-CARRIER-PROTEIN] REDUCTASE FABG"/>
    <property type="match status" value="1"/>
</dbReference>
<proteinExistence type="inferred from homology"/>
<dbReference type="PRINTS" id="PR00080">
    <property type="entry name" value="SDRFAMILY"/>
</dbReference>
<comment type="similarity">
    <text evidence="1 2">Belongs to the short-chain dehydrogenases/reductases (SDR) family.</text>
</comment>
<evidence type="ECO:0000313" key="3">
    <source>
        <dbReference type="EMBL" id="MFC3712539.1"/>
    </source>
</evidence>